<protein>
    <submittedName>
        <fullName evidence="1">ATP-binding protein</fullName>
    </submittedName>
</protein>
<keyword evidence="2" id="KW-1185">Reference proteome</keyword>
<name>A0ACD5BXA4_9SPHI</name>
<organism evidence="1 2">
    <name type="scientific">Sphingobacterium thalpophilum</name>
    <dbReference type="NCBI Taxonomy" id="259"/>
    <lineage>
        <taxon>Bacteria</taxon>
        <taxon>Pseudomonadati</taxon>
        <taxon>Bacteroidota</taxon>
        <taxon>Sphingobacteriia</taxon>
        <taxon>Sphingobacteriales</taxon>
        <taxon>Sphingobacteriaceae</taxon>
        <taxon>Sphingobacterium</taxon>
    </lineage>
</organism>
<accession>A0ACD5BXA4</accession>
<evidence type="ECO:0000313" key="2">
    <source>
        <dbReference type="Proteomes" id="UP001485301"/>
    </source>
</evidence>
<dbReference type="Proteomes" id="UP001485301">
    <property type="component" value="Chromosome"/>
</dbReference>
<dbReference type="EMBL" id="CP151087">
    <property type="protein sequence ID" value="WZN54215.1"/>
    <property type="molecule type" value="Genomic_DNA"/>
</dbReference>
<reference evidence="1" key="1">
    <citation type="submission" date="2024-04" db="EMBL/GenBank/DDBJ databases">
        <title>Complete genome sequence of Sphingobacterium thalpophiium BAA-1094.</title>
        <authorList>
            <person name="Adaikpoh B.I."/>
        </authorList>
    </citation>
    <scope>NUCLEOTIDE SEQUENCE</scope>
    <source>
        <strain evidence="1">BAA-1094</strain>
    </source>
</reference>
<sequence>MARADLLLKLVKAGSTGDNNLFIKVVESLIAEERNKQHHIVADQLTEVINSQRFSKDKESKFAPKNLLNEKLESFLFRIYPNKSIEDLVLKQENRNIIDEVVQEHHRSDLLRSYNLEPRNRILLAGEPGNGKTSLAEAIAQSLMIPFYVIRYDGIIGSYLGETASRLKAMFDFIRTQECVLFFDEFDAIGKERGDTHETGEIKRVVSSLLLQIDRLPSYVVVVAATNHPELLDRAVWRRFQVRLELERPDKRMIENWLRKFETRVQYKLEHSLKTISGKLDGLSFSEIEEFVLDIQRKYILSLPEVDVRKIVEESLTQISNKYQLRNG</sequence>
<proteinExistence type="predicted"/>
<gene>
    <name evidence="1" type="ORF">AACH28_16365</name>
</gene>
<keyword evidence="1" id="KW-0067">ATP-binding</keyword>
<keyword evidence="1" id="KW-0547">Nucleotide-binding</keyword>
<evidence type="ECO:0000313" key="1">
    <source>
        <dbReference type="EMBL" id="WZN54215.1"/>
    </source>
</evidence>